<accession>A0A3D9I3C5</accession>
<keyword evidence="3" id="KW-0575">Peroxidase</keyword>
<dbReference type="AlphaFoldDB" id="A0A3D9I3C5"/>
<feature type="domain" description="Carboxymuconolactone decarboxylase-like" evidence="2">
    <location>
        <begin position="23"/>
        <end position="93"/>
    </location>
</feature>
<evidence type="ECO:0000256" key="1">
    <source>
        <dbReference type="SAM" id="MobiDB-lite"/>
    </source>
</evidence>
<organism evidence="3 4">
    <name type="scientific">Cohnella lupini</name>
    <dbReference type="NCBI Taxonomy" id="1294267"/>
    <lineage>
        <taxon>Bacteria</taxon>
        <taxon>Bacillati</taxon>
        <taxon>Bacillota</taxon>
        <taxon>Bacilli</taxon>
        <taxon>Bacillales</taxon>
        <taxon>Paenibacillaceae</taxon>
        <taxon>Cohnella</taxon>
    </lineage>
</organism>
<dbReference type="Gene3D" id="1.20.1290.10">
    <property type="entry name" value="AhpD-like"/>
    <property type="match status" value="1"/>
</dbReference>
<keyword evidence="4" id="KW-1185">Reference proteome</keyword>
<evidence type="ECO:0000313" key="4">
    <source>
        <dbReference type="Proteomes" id="UP000256869"/>
    </source>
</evidence>
<sequence>MAIMEQKVRQYKNDAAGLSEQLPDIANTYDRFTGQCFEAGELDAKTKQLVALGVALFANNEVCTYYHVQAARELGASDRQIMEATAVASAAASGHILSQSVIRVQGALGGERQQNSAMDSLQYNAFHDTEFGQDEDEPGMSVPGSDAVSPSY</sequence>
<dbReference type="GO" id="GO:0051920">
    <property type="term" value="F:peroxiredoxin activity"/>
    <property type="evidence" value="ECO:0007669"/>
    <property type="project" value="InterPro"/>
</dbReference>
<dbReference type="Pfam" id="PF02627">
    <property type="entry name" value="CMD"/>
    <property type="match status" value="1"/>
</dbReference>
<dbReference type="SUPFAM" id="SSF69118">
    <property type="entry name" value="AhpD-like"/>
    <property type="match status" value="1"/>
</dbReference>
<name>A0A3D9I3C5_9BACL</name>
<evidence type="ECO:0000259" key="2">
    <source>
        <dbReference type="Pfam" id="PF02627"/>
    </source>
</evidence>
<evidence type="ECO:0000313" key="3">
    <source>
        <dbReference type="EMBL" id="RED56254.1"/>
    </source>
</evidence>
<dbReference type="NCBIfam" id="TIGR00778">
    <property type="entry name" value="ahpD_dom"/>
    <property type="match status" value="1"/>
</dbReference>
<dbReference type="OrthoDB" id="1683318at2"/>
<dbReference type="PANTHER" id="PTHR33930">
    <property type="entry name" value="ALKYL HYDROPEROXIDE REDUCTASE AHPD"/>
    <property type="match status" value="1"/>
</dbReference>
<dbReference type="Proteomes" id="UP000256869">
    <property type="component" value="Unassembled WGS sequence"/>
</dbReference>
<proteinExistence type="predicted"/>
<comment type="caution">
    <text evidence="3">The sequence shown here is derived from an EMBL/GenBank/DDBJ whole genome shotgun (WGS) entry which is preliminary data.</text>
</comment>
<dbReference type="EMBL" id="QRDY01000014">
    <property type="protein sequence ID" value="RED56254.1"/>
    <property type="molecule type" value="Genomic_DNA"/>
</dbReference>
<dbReference type="PANTHER" id="PTHR33930:SF2">
    <property type="entry name" value="BLR3452 PROTEIN"/>
    <property type="match status" value="1"/>
</dbReference>
<gene>
    <name evidence="3" type="ORF">DFP95_11427</name>
</gene>
<keyword evidence="3" id="KW-0560">Oxidoreductase</keyword>
<feature type="region of interest" description="Disordered" evidence="1">
    <location>
        <begin position="130"/>
        <end position="152"/>
    </location>
</feature>
<protein>
    <submittedName>
        <fullName evidence="3">AhpD family alkylhydroperoxidase</fullName>
    </submittedName>
</protein>
<dbReference type="InterPro" id="IPR029032">
    <property type="entry name" value="AhpD-like"/>
</dbReference>
<dbReference type="InterPro" id="IPR004675">
    <property type="entry name" value="AhpD_core"/>
</dbReference>
<dbReference type="InterPro" id="IPR003779">
    <property type="entry name" value="CMD-like"/>
</dbReference>
<reference evidence="3 4" key="1">
    <citation type="submission" date="2018-07" db="EMBL/GenBank/DDBJ databases">
        <title>Genomic Encyclopedia of Type Strains, Phase III (KMG-III): the genomes of soil and plant-associated and newly described type strains.</title>
        <authorList>
            <person name="Whitman W."/>
        </authorList>
    </citation>
    <scope>NUCLEOTIDE SEQUENCE [LARGE SCALE GENOMIC DNA]</scope>
    <source>
        <strain evidence="3 4">CECT 8236</strain>
    </source>
</reference>